<dbReference type="GO" id="GO:0007186">
    <property type="term" value="P:G protein-coupled receptor signaling pathway"/>
    <property type="evidence" value="ECO:0007669"/>
    <property type="project" value="InterPro"/>
</dbReference>
<dbReference type="GO" id="GO:0003924">
    <property type="term" value="F:GTPase activity"/>
    <property type="evidence" value="ECO:0007669"/>
    <property type="project" value="InterPro"/>
</dbReference>
<dbReference type="EMBL" id="JARJCW010000152">
    <property type="protein sequence ID" value="KAJ7190309.1"/>
    <property type="molecule type" value="Genomic_DNA"/>
</dbReference>
<sequence>MGACTSSPAGAEVSDRDRTLHRQAEKALKEAKTKMASQVKVLLLGSGDSGKSTILKQMRLIHRVPFSAQPSCFFPRFSQ</sequence>
<evidence type="ECO:0000313" key="6">
    <source>
        <dbReference type="Proteomes" id="UP001219525"/>
    </source>
</evidence>
<dbReference type="InterPro" id="IPR001019">
    <property type="entry name" value="Gprotein_alpha_su"/>
</dbReference>
<gene>
    <name evidence="5" type="ORF">GGX14DRAFT_579927</name>
</gene>
<keyword evidence="1" id="KW-0547">Nucleotide-binding</keyword>
<organism evidence="5 6">
    <name type="scientific">Mycena pura</name>
    <dbReference type="NCBI Taxonomy" id="153505"/>
    <lineage>
        <taxon>Eukaryota</taxon>
        <taxon>Fungi</taxon>
        <taxon>Dikarya</taxon>
        <taxon>Basidiomycota</taxon>
        <taxon>Agaricomycotina</taxon>
        <taxon>Agaricomycetes</taxon>
        <taxon>Agaricomycetidae</taxon>
        <taxon>Agaricales</taxon>
        <taxon>Marasmiineae</taxon>
        <taxon>Mycenaceae</taxon>
        <taxon>Mycena</taxon>
    </lineage>
</organism>
<dbReference type="GO" id="GO:0000750">
    <property type="term" value="P:pheromone-dependent signal transduction involved in conjugation with cellular fusion"/>
    <property type="evidence" value="ECO:0007669"/>
    <property type="project" value="TreeGrafter"/>
</dbReference>
<feature type="non-terminal residue" evidence="5">
    <location>
        <position position="1"/>
    </location>
</feature>
<keyword evidence="3" id="KW-0807">Transducer</keyword>
<keyword evidence="2" id="KW-0342">GTP-binding</keyword>
<comment type="caution">
    <text evidence="5">The sequence shown here is derived from an EMBL/GenBank/DDBJ whole genome shotgun (WGS) entry which is preliminary data.</text>
</comment>
<keyword evidence="4" id="KW-0479">Metal-binding</keyword>
<evidence type="ECO:0000256" key="1">
    <source>
        <dbReference type="ARBA" id="ARBA00022741"/>
    </source>
</evidence>
<dbReference type="InterPro" id="IPR027417">
    <property type="entry name" value="P-loop_NTPase"/>
</dbReference>
<dbReference type="Pfam" id="PF00503">
    <property type="entry name" value="G-alpha"/>
    <property type="match status" value="1"/>
</dbReference>
<dbReference type="GO" id="GO:0001664">
    <property type="term" value="F:G protein-coupled receptor binding"/>
    <property type="evidence" value="ECO:0007669"/>
    <property type="project" value="TreeGrafter"/>
</dbReference>
<evidence type="ECO:0000256" key="4">
    <source>
        <dbReference type="PIRSR" id="PIRSR601019-2"/>
    </source>
</evidence>
<dbReference type="PANTHER" id="PTHR10218:SF242">
    <property type="entry name" value="GUANINE NUCLEOTIDE-BINDING PROTEIN ALPHA-1 SUBUNIT"/>
    <property type="match status" value="1"/>
</dbReference>
<accession>A0AAD6Y3T3</accession>
<keyword evidence="4" id="KW-0460">Magnesium</keyword>
<reference evidence="5" key="1">
    <citation type="submission" date="2023-03" db="EMBL/GenBank/DDBJ databases">
        <title>Massive genome expansion in bonnet fungi (Mycena s.s.) driven by repeated elements and novel gene families across ecological guilds.</title>
        <authorList>
            <consortium name="Lawrence Berkeley National Laboratory"/>
            <person name="Harder C.B."/>
            <person name="Miyauchi S."/>
            <person name="Viragh M."/>
            <person name="Kuo A."/>
            <person name="Thoen E."/>
            <person name="Andreopoulos B."/>
            <person name="Lu D."/>
            <person name="Skrede I."/>
            <person name="Drula E."/>
            <person name="Henrissat B."/>
            <person name="Morin E."/>
            <person name="Kohler A."/>
            <person name="Barry K."/>
            <person name="LaButti K."/>
            <person name="Morin E."/>
            <person name="Salamov A."/>
            <person name="Lipzen A."/>
            <person name="Mereny Z."/>
            <person name="Hegedus B."/>
            <person name="Baldrian P."/>
            <person name="Stursova M."/>
            <person name="Weitz H."/>
            <person name="Taylor A."/>
            <person name="Grigoriev I.V."/>
            <person name="Nagy L.G."/>
            <person name="Martin F."/>
            <person name="Kauserud H."/>
        </authorList>
    </citation>
    <scope>NUCLEOTIDE SEQUENCE</scope>
    <source>
        <strain evidence="5">9144</strain>
    </source>
</reference>
<dbReference type="GO" id="GO:0005737">
    <property type="term" value="C:cytoplasm"/>
    <property type="evidence" value="ECO:0007669"/>
    <property type="project" value="TreeGrafter"/>
</dbReference>
<name>A0AAD6Y3T3_9AGAR</name>
<protein>
    <submittedName>
        <fullName evidence="5">Uncharacterized protein</fullName>
    </submittedName>
</protein>
<evidence type="ECO:0000256" key="3">
    <source>
        <dbReference type="ARBA" id="ARBA00023224"/>
    </source>
</evidence>
<dbReference type="SUPFAM" id="SSF52540">
    <property type="entry name" value="P-loop containing nucleoside triphosphate hydrolases"/>
    <property type="match status" value="1"/>
</dbReference>
<keyword evidence="6" id="KW-1185">Reference proteome</keyword>
<dbReference type="GO" id="GO:0005834">
    <property type="term" value="C:heterotrimeric G-protein complex"/>
    <property type="evidence" value="ECO:0007669"/>
    <property type="project" value="TreeGrafter"/>
</dbReference>
<dbReference type="Proteomes" id="UP001219525">
    <property type="component" value="Unassembled WGS sequence"/>
</dbReference>
<dbReference type="GO" id="GO:0046872">
    <property type="term" value="F:metal ion binding"/>
    <property type="evidence" value="ECO:0007669"/>
    <property type="project" value="UniProtKB-KW"/>
</dbReference>
<dbReference type="GO" id="GO:0031683">
    <property type="term" value="F:G-protein beta/gamma-subunit complex binding"/>
    <property type="evidence" value="ECO:0007669"/>
    <property type="project" value="InterPro"/>
</dbReference>
<dbReference type="PANTHER" id="PTHR10218">
    <property type="entry name" value="GTP-BINDING PROTEIN ALPHA SUBUNIT"/>
    <property type="match status" value="1"/>
</dbReference>
<dbReference type="GO" id="GO:0005525">
    <property type="term" value="F:GTP binding"/>
    <property type="evidence" value="ECO:0007669"/>
    <property type="project" value="UniProtKB-KW"/>
</dbReference>
<dbReference type="AlphaFoldDB" id="A0AAD6Y3T3"/>
<dbReference type="Gene3D" id="3.40.50.300">
    <property type="entry name" value="P-loop containing nucleotide triphosphate hydrolases"/>
    <property type="match status" value="1"/>
</dbReference>
<evidence type="ECO:0000256" key="2">
    <source>
        <dbReference type="ARBA" id="ARBA00023134"/>
    </source>
</evidence>
<evidence type="ECO:0000313" key="5">
    <source>
        <dbReference type="EMBL" id="KAJ7190309.1"/>
    </source>
</evidence>
<feature type="binding site" evidence="4">
    <location>
        <position position="52"/>
    </location>
    <ligand>
        <name>Mg(2+)</name>
        <dbReference type="ChEBI" id="CHEBI:18420"/>
    </ligand>
</feature>
<proteinExistence type="predicted"/>